<sequence>MKKIICLSLFMLLFISSFAQEIPFKIQKSEVFKDEYKESQIVLSEADGTGGFLIVRSYNGKGISPNRGFYFEHYDSNLKLLNEYDFQITHTNGHKYASTLGIVKTETVFRIIDMYYDINQKAYICNANSISKNNFKPESKELFRLTRDELKQYGSFSLNDICYEKNDKKMANKNNGYFSDTSSGIALMSDENSFSIAIDFMSSTGSEALKLFLFDNQLTKKIDRIFIKKVADRKYIFQNIDLSKDGNSIFLLSKSISKEAKSKTEGGKYQYELTKFEGEKDFSKTFDIGDQFVGSLKTLFFKEKLVCIGFYSDIKDKYFGGVSYFEIDPNTLEVRFSKFSKFTEQFLMDKYGRVKDKELKSLKFKNILITAENEIILNAEEAYTTSSGGGFSAGMGAPSMGGTNVGGFNYGGTTFGGVSVGINYGGIYEQTYNHLDDIVSIKLSAKGDLIWARNINKRQTGDGSSFTSYTSVLNQTNDVFFFINAKEKIKEISNNRIQFKGIGNVNLIRINEKGDFEYQKILDDDENEVPFMVANGIKSGNSIFFLGRKGSTKQLLKVTL</sequence>
<keyword evidence="1" id="KW-0732">Signal</keyword>
<dbReference type="EMBL" id="CP037933">
    <property type="protein sequence ID" value="QBN19204.1"/>
    <property type="molecule type" value="Genomic_DNA"/>
</dbReference>
<dbReference type="Proteomes" id="UP000291124">
    <property type="component" value="Chromosome"/>
</dbReference>
<feature type="chain" id="PRO_5020769277" evidence="1">
    <location>
        <begin position="20"/>
        <end position="560"/>
    </location>
</feature>
<feature type="signal peptide" evidence="1">
    <location>
        <begin position="1"/>
        <end position="19"/>
    </location>
</feature>
<evidence type="ECO:0000256" key="1">
    <source>
        <dbReference type="SAM" id="SignalP"/>
    </source>
</evidence>
<dbReference type="KEGG" id="fnk:E1750_10455"/>
<evidence type="ECO:0000313" key="2">
    <source>
        <dbReference type="EMBL" id="QBN19204.1"/>
    </source>
</evidence>
<name>A0A4P6YEF1_9FLAO</name>
<reference evidence="3" key="1">
    <citation type="submission" date="2019-03" db="EMBL/GenBank/DDBJ databases">
        <title>Flavobacterium sp.</title>
        <authorList>
            <person name="Kim H."/>
        </authorList>
    </citation>
    <scope>NUCLEOTIDE SEQUENCE [LARGE SCALE GENOMIC DNA]</scope>
    <source>
        <strain evidence="3">GS13</strain>
    </source>
</reference>
<evidence type="ECO:0000313" key="3">
    <source>
        <dbReference type="Proteomes" id="UP000291124"/>
    </source>
</evidence>
<proteinExistence type="predicted"/>
<gene>
    <name evidence="2" type="ORF">E1750_10455</name>
</gene>
<dbReference type="RefSeq" id="WP_133276723.1">
    <property type="nucleotide sequence ID" value="NZ_CP037933.1"/>
</dbReference>
<protein>
    <submittedName>
        <fullName evidence="2">Uncharacterized protein</fullName>
    </submittedName>
</protein>
<dbReference type="OrthoDB" id="1403331at2"/>
<accession>A0A4P6YEF1</accession>
<dbReference type="AlphaFoldDB" id="A0A4P6YEF1"/>
<organism evidence="2 3">
    <name type="scientific">Flavobacterium nackdongense</name>
    <dbReference type="NCBI Taxonomy" id="2547394"/>
    <lineage>
        <taxon>Bacteria</taxon>
        <taxon>Pseudomonadati</taxon>
        <taxon>Bacteroidota</taxon>
        <taxon>Flavobacteriia</taxon>
        <taxon>Flavobacteriales</taxon>
        <taxon>Flavobacteriaceae</taxon>
        <taxon>Flavobacterium</taxon>
    </lineage>
</organism>
<keyword evidence="3" id="KW-1185">Reference proteome</keyword>